<dbReference type="PANTHER" id="PTHR42792:SF1">
    <property type="entry name" value="FLAGELLAR HOOK-ASSOCIATED PROTEIN 3"/>
    <property type="match status" value="1"/>
</dbReference>
<dbReference type="InterPro" id="IPR001492">
    <property type="entry name" value="Flagellin"/>
</dbReference>
<dbReference type="GO" id="GO:0005198">
    <property type="term" value="F:structural molecule activity"/>
    <property type="evidence" value="ECO:0007669"/>
    <property type="project" value="InterPro"/>
</dbReference>
<protein>
    <submittedName>
        <fullName evidence="2">Flagellar hook-associated protein 3</fullName>
    </submittedName>
</protein>
<dbReference type="GO" id="GO:0071973">
    <property type="term" value="P:bacterial-type flagellum-dependent cell motility"/>
    <property type="evidence" value="ECO:0007669"/>
    <property type="project" value="InterPro"/>
</dbReference>
<comment type="caution">
    <text evidence="2">The sequence shown here is derived from an EMBL/GenBank/DDBJ whole genome shotgun (WGS) entry which is preliminary data.</text>
</comment>
<keyword evidence="2" id="KW-0966">Cell projection</keyword>
<proteinExistence type="predicted"/>
<dbReference type="NCBIfam" id="TIGR02550">
    <property type="entry name" value="flagell_flgL"/>
    <property type="match status" value="1"/>
</dbReference>
<dbReference type="PANTHER" id="PTHR42792">
    <property type="entry name" value="FLAGELLIN"/>
    <property type="match status" value="1"/>
</dbReference>
<dbReference type="Gene3D" id="1.20.1330.10">
    <property type="entry name" value="f41 fragment of flagellin, N-terminal domain"/>
    <property type="match status" value="1"/>
</dbReference>
<dbReference type="EMBL" id="MLJW01000295">
    <property type="protein sequence ID" value="OIQ90354.1"/>
    <property type="molecule type" value="Genomic_DNA"/>
</dbReference>
<accession>A0A1J5R4H5</accession>
<sequence>MQISTSQFFGASLTGILNQQNQLNSLSQQLSTGSSLVNPSDQPVVTEQNIQLTAQISQLSNYSQNGQNAQNALQLESSTLQSVNTLLGQVQQLAQQMNNGTVNGQDLQNAATTMQGYLQQMLQYGNSQDGQGHYLFAGSANGVQPFQQNGNGSVQYVGDGGQNQLALGAGLQTAISDPGNAIFMSSLSGNGTFDVSAASGNYLPPTWTTSGGVSMSGTASQVGTITVGQGSVLNSAQAQQQLLANGDNYQITVSRTSSGMTYSVASGVASNWAATSGTVSSGTYTAGMSIGIPATSGGTAMISVPLQGEPGPVDAVNGPPTNQETFTISASKPHSVFQTIQDLVQAFQTGTGTPGSNAQRGQIISNALANLGQAQTTILGTQSTIGARIQQAQAVGSQNSTITLQLQTQQSSLTNINYPAVISQYEQSLTALQASESAFSQMQGLSLFKYL</sequence>
<keyword evidence="2" id="KW-0969">Cilium</keyword>
<dbReference type="AlphaFoldDB" id="A0A1J5R4H5"/>
<dbReference type="SUPFAM" id="SSF64518">
    <property type="entry name" value="Phase 1 flagellin"/>
    <property type="match status" value="1"/>
</dbReference>
<evidence type="ECO:0000313" key="2">
    <source>
        <dbReference type="EMBL" id="OIQ90354.1"/>
    </source>
</evidence>
<organism evidence="2">
    <name type="scientific">mine drainage metagenome</name>
    <dbReference type="NCBI Taxonomy" id="410659"/>
    <lineage>
        <taxon>unclassified sequences</taxon>
        <taxon>metagenomes</taxon>
        <taxon>ecological metagenomes</taxon>
    </lineage>
</organism>
<gene>
    <name evidence="2" type="primary">flgL_6</name>
    <name evidence="2" type="ORF">GALL_277460</name>
</gene>
<dbReference type="Pfam" id="PF00669">
    <property type="entry name" value="Flagellin_N"/>
    <property type="match status" value="1"/>
</dbReference>
<name>A0A1J5R4H5_9ZZZZ</name>
<feature type="domain" description="Flagellin N-terminal" evidence="1">
    <location>
        <begin position="4"/>
        <end position="139"/>
    </location>
</feature>
<evidence type="ECO:0000259" key="1">
    <source>
        <dbReference type="Pfam" id="PF00669"/>
    </source>
</evidence>
<keyword evidence="2" id="KW-0282">Flagellum</keyword>
<dbReference type="GO" id="GO:0009424">
    <property type="term" value="C:bacterial-type flagellum hook"/>
    <property type="evidence" value="ECO:0007669"/>
    <property type="project" value="InterPro"/>
</dbReference>
<reference evidence="2" key="1">
    <citation type="submission" date="2016-10" db="EMBL/GenBank/DDBJ databases">
        <title>Sequence of Gallionella enrichment culture.</title>
        <authorList>
            <person name="Poehlein A."/>
            <person name="Muehling M."/>
            <person name="Daniel R."/>
        </authorList>
    </citation>
    <scope>NUCLEOTIDE SEQUENCE</scope>
</reference>
<dbReference type="InterPro" id="IPR001029">
    <property type="entry name" value="Flagellin_N"/>
</dbReference>
<dbReference type="InterPro" id="IPR013384">
    <property type="entry name" value="Flagell_FlgL"/>
</dbReference>